<dbReference type="InterPro" id="IPR006084">
    <property type="entry name" value="XPG/Rad2"/>
</dbReference>
<dbReference type="Pfam" id="PF18704">
    <property type="entry name" value="Chromo_2"/>
    <property type="match status" value="1"/>
</dbReference>
<organism evidence="18 19">
    <name type="scientific">Ptilonorhynchus violaceus</name>
    <name type="common">Satin bowerbird</name>
    <name type="synonym">Pyrrhocorax violaceus</name>
    <dbReference type="NCBI Taxonomy" id="28724"/>
    <lineage>
        <taxon>Eukaryota</taxon>
        <taxon>Metazoa</taxon>
        <taxon>Chordata</taxon>
        <taxon>Craniata</taxon>
        <taxon>Vertebrata</taxon>
        <taxon>Euteleostomi</taxon>
        <taxon>Archelosauria</taxon>
        <taxon>Archosauria</taxon>
        <taxon>Dinosauria</taxon>
        <taxon>Saurischia</taxon>
        <taxon>Theropoda</taxon>
        <taxon>Coelurosauria</taxon>
        <taxon>Aves</taxon>
        <taxon>Neognathae</taxon>
        <taxon>Neoaves</taxon>
        <taxon>Telluraves</taxon>
        <taxon>Australaves</taxon>
        <taxon>Passeriformes</taxon>
        <taxon>Ptilonorhynchidae</taxon>
        <taxon>Ptilonorhynchus</taxon>
    </lineage>
</organism>
<dbReference type="InterPro" id="IPR041012">
    <property type="entry name" value="GEN_chromo"/>
</dbReference>
<evidence type="ECO:0000256" key="5">
    <source>
        <dbReference type="ARBA" id="ARBA00022723"/>
    </source>
</evidence>
<gene>
    <name evidence="18" type="primary">Gen1</name>
    <name evidence="18" type="ORF">PTIVIO_R02549</name>
</gene>
<dbReference type="SMART" id="SM00484">
    <property type="entry name" value="XPGI"/>
    <property type="match status" value="1"/>
</dbReference>
<evidence type="ECO:0000256" key="14">
    <source>
        <dbReference type="ARBA" id="ARBA00070188"/>
    </source>
</evidence>
<evidence type="ECO:0000313" key="18">
    <source>
        <dbReference type="EMBL" id="NWV12801.1"/>
    </source>
</evidence>
<dbReference type="GO" id="GO:0000400">
    <property type="term" value="F:four-way junction DNA binding"/>
    <property type="evidence" value="ECO:0007669"/>
    <property type="project" value="TreeGrafter"/>
</dbReference>
<keyword evidence="8" id="KW-0378">Hydrolase</keyword>
<dbReference type="GO" id="GO:0005634">
    <property type="term" value="C:nucleus"/>
    <property type="evidence" value="ECO:0007669"/>
    <property type="project" value="UniProtKB-SubCell"/>
</dbReference>
<evidence type="ECO:0000256" key="11">
    <source>
        <dbReference type="ARBA" id="ARBA00023242"/>
    </source>
</evidence>
<reference evidence="18 19" key="1">
    <citation type="submission" date="2019-09" db="EMBL/GenBank/DDBJ databases">
        <title>Bird 10,000 Genomes (B10K) Project - Family phase.</title>
        <authorList>
            <person name="Zhang G."/>
        </authorList>
    </citation>
    <scope>NUCLEOTIDE SEQUENCE [LARGE SCALE GENOMIC DNA]</scope>
    <source>
        <strain evidence="18">B10K-DU-012-10</strain>
        <tissue evidence="18">Blood</tissue>
    </source>
</reference>
<keyword evidence="7" id="KW-0227">DNA damage</keyword>
<keyword evidence="5" id="KW-0479">Metal-binding</keyword>
<evidence type="ECO:0000256" key="10">
    <source>
        <dbReference type="ARBA" id="ARBA00023204"/>
    </source>
</evidence>
<keyword evidence="6 18" id="KW-0255">Endonuclease</keyword>
<evidence type="ECO:0000256" key="4">
    <source>
        <dbReference type="ARBA" id="ARBA00022722"/>
    </source>
</evidence>
<evidence type="ECO:0000259" key="16">
    <source>
        <dbReference type="SMART" id="SM00484"/>
    </source>
</evidence>
<evidence type="ECO:0000256" key="2">
    <source>
        <dbReference type="ARBA" id="ARBA00004123"/>
    </source>
</evidence>
<evidence type="ECO:0000256" key="13">
    <source>
        <dbReference type="ARBA" id="ARBA00063132"/>
    </source>
</evidence>
<dbReference type="GO" id="GO:0008821">
    <property type="term" value="F:crossover junction DNA endonuclease activity"/>
    <property type="evidence" value="ECO:0007669"/>
    <property type="project" value="UniProtKB-ARBA"/>
</dbReference>
<keyword evidence="9" id="KW-0460">Magnesium</keyword>
<evidence type="ECO:0000256" key="3">
    <source>
        <dbReference type="ARBA" id="ARBA00022553"/>
    </source>
</evidence>
<keyword evidence="4" id="KW-0540">Nuclease</keyword>
<dbReference type="Proteomes" id="UP000584880">
    <property type="component" value="Unassembled WGS sequence"/>
</dbReference>
<name>A0A7K6CDQ8_PTIVI</name>
<feature type="non-terminal residue" evidence="18">
    <location>
        <position position="934"/>
    </location>
</feature>
<feature type="compositionally biased region" description="Polar residues" evidence="15">
    <location>
        <begin position="620"/>
        <end position="629"/>
    </location>
</feature>
<dbReference type="FunFam" id="1.10.150.20:FF:000030">
    <property type="entry name" value="Flap endonuclease GEN-like 1"/>
    <property type="match status" value="1"/>
</dbReference>
<dbReference type="InterPro" id="IPR008918">
    <property type="entry name" value="HhH2"/>
</dbReference>
<dbReference type="InterPro" id="IPR029060">
    <property type="entry name" value="PIN-like_dom_sf"/>
</dbReference>
<feature type="non-terminal residue" evidence="18">
    <location>
        <position position="1"/>
    </location>
</feature>
<feature type="region of interest" description="Disordered" evidence="15">
    <location>
        <begin position="615"/>
        <end position="642"/>
    </location>
</feature>
<feature type="region of interest" description="Disordered" evidence="15">
    <location>
        <begin position="885"/>
        <end position="906"/>
    </location>
</feature>
<keyword evidence="3" id="KW-0597">Phosphoprotein</keyword>
<keyword evidence="10" id="KW-0234">DNA repair</keyword>
<comment type="cofactor">
    <cofactor evidence="1">
        <name>Mg(2+)</name>
        <dbReference type="ChEBI" id="CHEBI:18420"/>
    </cofactor>
</comment>
<dbReference type="GO" id="GO:0017108">
    <property type="term" value="F:5'-flap endonuclease activity"/>
    <property type="evidence" value="ECO:0007669"/>
    <property type="project" value="UniProtKB-ARBA"/>
</dbReference>
<dbReference type="PANTHER" id="PTHR11081">
    <property type="entry name" value="FLAP ENDONUCLEASE FAMILY MEMBER"/>
    <property type="match status" value="1"/>
</dbReference>
<dbReference type="Pfam" id="PF00867">
    <property type="entry name" value="XPG_I"/>
    <property type="match status" value="1"/>
</dbReference>
<dbReference type="AlphaFoldDB" id="A0A7K6CDQ8"/>
<comment type="caution">
    <text evidence="18">The sequence shown here is derived from an EMBL/GenBank/DDBJ whole genome shotgun (WGS) entry which is preliminary data.</text>
</comment>
<dbReference type="SMART" id="SM00485">
    <property type="entry name" value="XPGN"/>
    <property type="match status" value="1"/>
</dbReference>
<dbReference type="GO" id="GO:0046872">
    <property type="term" value="F:metal ion binding"/>
    <property type="evidence" value="ECO:0007669"/>
    <property type="project" value="UniProtKB-KW"/>
</dbReference>
<dbReference type="Gene3D" id="1.10.150.20">
    <property type="entry name" value="5' to 3' exonuclease, C-terminal subdomain"/>
    <property type="match status" value="1"/>
</dbReference>
<keyword evidence="19" id="KW-1185">Reference proteome</keyword>
<evidence type="ECO:0000256" key="1">
    <source>
        <dbReference type="ARBA" id="ARBA00001946"/>
    </source>
</evidence>
<comment type="subunit">
    <text evidence="13">Largely monomeric, dimerizes on the Holliday junction and the first nick occurs upon dimerization at the junction.</text>
</comment>
<dbReference type="EMBL" id="VZRJ01011030">
    <property type="protein sequence ID" value="NWV12801.1"/>
    <property type="molecule type" value="Genomic_DNA"/>
</dbReference>
<dbReference type="InterPro" id="IPR006086">
    <property type="entry name" value="XPG-I_dom"/>
</dbReference>
<keyword evidence="11" id="KW-0539">Nucleus</keyword>
<evidence type="ECO:0000259" key="17">
    <source>
        <dbReference type="SMART" id="SM00485"/>
    </source>
</evidence>
<proteinExistence type="inferred from homology"/>
<dbReference type="CDD" id="cd09869">
    <property type="entry name" value="PIN_GEN1"/>
    <property type="match status" value="1"/>
</dbReference>
<dbReference type="InterPro" id="IPR036279">
    <property type="entry name" value="5-3_exonuclease_C_sf"/>
</dbReference>
<evidence type="ECO:0000256" key="12">
    <source>
        <dbReference type="ARBA" id="ARBA00038112"/>
    </source>
</evidence>
<dbReference type="SMART" id="SM00279">
    <property type="entry name" value="HhH2"/>
    <property type="match status" value="1"/>
</dbReference>
<comment type="subcellular location">
    <subcellularLocation>
        <location evidence="2">Nucleus</location>
    </subcellularLocation>
</comment>
<dbReference type="Pfam" id="PF00752">
    <property type="entry name" value="XPG_N"/>
    <property type="match status" value="1"/>
</dbReference>
<evidence type="ECO:0000256" key="9">
    <source>
        <dbReference type="ARBA" id="ARBA00022842"/>
    </source>
</evidence>
<protein>
    <recommendedName>
        <fullName evidence="14">Flap endonuclease GEN homolog 1</fullName>
    </recommendedName>
</protein>
<evidence type="ECO:0000256" key="15">
    <source>
        <dbReference type="SAM" id="MobiDB-lite"/>
    </source>
</evidence>
<comment type="similarity">
    <text evidence="12">Belongs to the XPG/RAD2 endonuclease family. GEN subfamily.</text>
</comment>
<evidence type="ECO:0000313" key="19">
    <source>
        <dbReference type="Proteomes" id="UP000584880"/>
    </source>
</evidence>
<feature type="domain" description="XPG N-terminal" evidence="17">
    <location>
        <begin position="1"/>
        <end position="96"/>
    </location>
</feature>
<feature type="domain" description="XPG-I" evidence="16">
    <location>
        <begin position="122"/>
        <end position="193"/>
    </location>
</feature>
<dbReference type="FunFam" id="3.40.50.1010:FF:000024">
    <property type="entry name" value="flap endonuclease GEN homolog 1"/>
    <property type="match status" value="1"/>
</dbReference>
<dbReference type="InterPro" id="IPR006085">
    <property type="entry name" value="XPG_DNA_repair_N"/>
</dbReference>
<dbReference type="SUPFAM" id="SSF47807">
    <property type="entry name" value="5' to 3' exonuclease, C-terminal subdomain"/>
    <property type="match status" value="1"/>
</dbReference>
<dbReference type="PRINTS" id="PR00853">
    <property type="entry name" value="XPGRADSUPER"/>
</dbReference>
<dbReference type="GO" id="GO:0006281">
    <property type="term" value="P:DNA repair"/>
    <property type="evidence" value="ECO:0007669"/>
    <property type="project" value="UniProtKB-KW"/>
</dbReference>
<evidence type="ECO:0000256" key="7">
    <source>
        <dbReference type="ARBA" id="ARBA00022763"/>
    </source>
</evidence>
<evidence type="ECO:0000256" key="6">
    <source>
        <dbReference type="ARBA" id="ARBA00022759"/>
    </source>
</evidence>
<evidence type="ECO:0000256" key="8">
    <source>
        <dbReference type="ARBA" id="ARBA00022801"/>
    </source>
</evidence>
<accession>A0A7K6CDQ8</accession>
<sequence>MGVTYLWQILEPVRQPVSLSSLKGKTLAVDLSLWVCEAQTVKKMVGVVTKPHLRNLFFRFSFLTSMGIKLVFVMEGEAPRLKADTMSKRNEMRYGPSKKVGAARTGRSLFKAMLKECLELLECLGVPWVQAAGEAEAMCAYLNAKGYVDGCITNDGDVFLYGAQTVYRNFAMNAKDPHLDCYTMSSIKEKLGCDRESLIGLAVLLGCDYLPKGVPGVGKEQALKLIETLRGQNLLQRFEQWKEQFQYDDNPPLVVKRVIHCSECHHPGSYKEHEQSGCKFCESVRCCKPSGSKHCCPCAWHQFERVKQANAVEDSIRKKAKSCEGFPFAEVIQEFLVNKNKLINIKEWQRPNLLSFQIFASEKMEWNKHYACKKLLALLTRYDMIQRKSGYIDSKQLQAIRIVKARVKNGIPCFEIEWQKPEHYVDPEDEPVELFIVTIEEESLFQAAYPDVVALYQVEKSEVLQKKQKKRKDGPEEKELPNAYDEVTSLLSQINLKPTCGILPVQHSVSDTKAPPEDWIQQRSNESKDTALAAASYITTVHIPASVAALADSPVPSQCTKYSGMSFSSSVPAGLQMSSIGGKGTSFSTSLAHGGDDHDPAADLTTCIKHSHPLGRETVRNSSEYSDITQSDEHSDSADDLFSNDAMGQLQEWSLSERILKKTSILSQPLSEDVVQLRSLKSFKQTKENPDRNYVISSCQLSKLAQESKNVPSENCASKSSVHVYQADKKADILAEMMQKDPDISGSTSLAFSGQTTETFCPGCEMLPVSRKPADATGCHIKEACIESTWKASFKKSVCQNRSSSSEDSDDGHVNKILVYEQQKRQLNPGQFKKCFTKKRSSVVTGKRTNSDSALTIKGKKKTTNLEKDVNSFSLQVSPKPCSAGEVNCSQSPEQPVKRLGSDPTQQDKSVLTYAWADSPLPLSERLKGRIKIN</sequence>
<dbReference type="PANTHER" id="PTHR11081:SF70">
    <property type="entry name" value="FLAP ENDONUCLEASE GEN HOMOLOG 1"/>
    <property type="match status" value="1"/>
</dbReference>
<dbReference type="Gene3D" id="3.40.50.1010">
    <property type="entry name" value="5'-nuclease"/>
    <property type="match status" value="1"/>
</dbReference>
<dbReference type="SUPFAM" id="SSF88723">
    <property type="entry name" value="PIN domain-like"/>
    <property type="match status" value="1"/>
</dbReference>